<accession>A0A8T9ST04</accession>
<feature type="transmembrane region" description="Helical" evidence="1">
    <location>
        <begin position="280"/>
        <end position="298"/>
    </location>
</feature>
<protein>
    <recommendedName>
        <fullName evidence="4">O-antigen ligase domain-containing protein</fullName>
    </recommendedName>
</protein>
<feature type="transmembrane region" description="Helical" evidence="1">
    <location>
        <begin position="146"/>
        <end position="166"/>
    </location>
</feature>
<feature type="transmembrane region" description="Helical" evidence="1">
    <location>
        <begin position="121"/>
        <end position="137"/>
    </location>
</feature>
<dbReference type="RefSeq" id="WP_245092129.1">
    <property type="nucleotide sequence ID" value="NZ_CP095053.1"/>
</dbReference>
<organism evidence="2 3">
    <name type="scientific">Hymenobacter aerilatus</name>
    <dbReference type="NCBI Taxonomy" id="2932251"/>
    <lineage>
        <taxon>Bacteria</taxon>
        <taxon>Pseudomonadati</taxon>
        <taxon>Bacteroidota</taxon>
        <taxon>Cytophagia</taxon>
        <taxon>Cytophagales</taxon>
        <taxon>Hymenobacteraceae</taxon>
        <taxon>Hymenobacter</taxon>
    </lineage>
</organism>
<dbReference type="EMBL" id="CP095053">
    <property type="protein sequence ID" value="UOR04481.1"/>
    <property type="molecule type" value="Genomic_DNA"/>
</dbReference>
<evidence type="ECO:0000256" key="1">
    <source>
        <dbReference type="SAM" id="Phobius"/>
    </source>
</evidence>
<sequence length="338" mass="36045">MMFVIGRIFNRADVVQMGKALIWISIPMAVLITMQFYSPQSALVNRGVGGDMAGGGFDGAMGFFRPPGTFSFTNGVHLFFGLAACFVCYFWINNENVNKLALIAATVGLLAAIPFSISRSLLMYVAVAFMFGAIGMVRKPEYAGRIIIMILLGVALMAVLSQLSFLQTPIKAFTSRFENASDAEGGLKGSLGTRYLGGMAEAVASSSQQPFFGYGLGMGTNAGTKLLTGDTVGYLISEGEWGRLIGEMGPLMGLTIIFIRLSLCVKIAVAAYRRLTQNDLLPWILLGYTLLIIPQGQWAQPTTLGFSTLIGGLILAAMRPGARVAPVLRPPLSAAQAA</sequence>
<feature type="transmembrane region" description="Helical" evidence="1">
    <location>
        <begin position="251"/>
        <end position="273"/>
    </location>
</feature>
<keyword evidence="1" id="KW-0472">Membrane</keyword>
<evidence type="ECO:0000313" key="2">
    <source>
        <dbReference type="EMBL" id="UOR04481.1"/>
    </source>
</evidence>
<feature type="transmembrane region" description="Helical" evidence="1">
    <location>
        <begin position="99"/>
        <end position="115"/>
    </location>
</feature>
<name>A0A8T9ST04_9BACT</name>
<reference evidence="2 3" key="1">
    <citation type="submission" date="2022-04" db="EMBL/GenBank/DDBJ databases">
        <title>Hymenobacter sp. isolated from the air.</title>
        <authorList>
            <person name="Won M."/>
            <person name="Lee C.-M."/>
            <person name="Woen H.-Y."/>
            <person name="Kwon S.-W."/>
        </authorList>
    </citation>
    <scope>NUCLEOTIDE SEQUENCE [LARGE SCALE GENOMIC DNA]</scope>
    <source>
        <strain evidence="3">5413 J-13</strain>
    </source>
</reference>
<dbReference type="Proteomes" id="UP000829925">
    <property type="component" value="Chromosome"/>
</dbReference>
<proteinExistence type="predicted"/>
<dbReference type="KEGG" id="haei:MUN82_16230"/>
<feature type="transmembrane region" description="Helical" evidence="1">
    <location>
        <begin position="20"/>
        <end position="37"/>
    </location>
</feature>
<dbReference type="AlphaFoldDB" id="A0A8T9ST04"/>
<feature type="transmembrane region" description="Helical" evidence="1">
    <location>
        <begin position="75"/>
        <end position="92"/>
    </location>
</feature>
<evidence type="ECO:0008006" key="4">
    <source>
        <dbReference type="Google" id="ProtNLM"/>
    </source>
</evidence>
<keyword evidence="1" id="KW-0812">Transmembrane</keyword>
<evidence type="ECO:0000313" key="3">
    <source>
        <dbReference type="Proteomes" id="UP000829925"/>
    </source>
</evidence>
<keyword evidence="3" id="KW-1185">Reference proteome</keyword>
<keyword evidence="1" id="KW-1133">Transmembrane helix</keyword>
<gene>
    <name evidence="2" type="ORF">MUN82_16230</name>
</gene>